<dbReference type="InterPro" id="IPR018247">
    <property type="entry name" value="EF_Hand_1_Ca_BS"/>
</dbReference>
<dbReference type="PANTHER" id="PTHR10877">
    <property type="entry name" value="POLYCYSTIN FAMILY MEMBER"/>
    <property type="match status" value="1"/>
</dbReference>
<feature type="domain" description="PKD" evidence="4">
    <location>
        <begin position="928"/>
        <end position="996"/>
    </location>
</feature>
<feature type="transmembrane region" description="Helical" evidence="2">
    <location>
        <begin position="1813"/>
        <end position="1833"/>
    </location>
</feature>
<dbReference type="RefSeq" id="XP_022333114.1">
    <property type="nucleotide sequence ID" value="XM_022477406.1"/>
</dbReference>
<dbReference type="InterPro" id="IPR000601">
    <property type="entry name" value="PKD_dom"/>
</dbReference>
<dbReference type="InterPro" id="IPR051223">
    <property type="entry name" value="Polycystin"/>
</dbReference>
<organism evidence="6 7">
    <name type="scientific">Crassostrea virginica</name>
    <name type="common">Eastern oyster</name>
    <dbReference type="NCBI Taxonomy" id="6565"/>
    <lineage>
        <taxon>Eukaryota</taxon>
        <taxon>Metazoa</taxon>
        <taxon>Spiralia</taxon>
        <taxon>Lophotrochozoa</taxon>
        <taxon>Mollusca</taxon>
        <taxon>Bivalvia</taxon>
        <taxon>Autobranchia</taxon>
        <taxon>Pteriomorphia</taxon>
        <taxon>Ostreida</taxon>
        <taxon>Ostreoidea</taxon>
        <taxon>Ostreidae</taxon>
        <taxon>Crassostrea</taxon>
    </lineage>
</organism>
<dbReference type="Gene3D" id="2.60.40.10">
    <property type="entry name" value="Immunoglobulins"/>
    <property type="match status" value="1"/>
</dbReference>
<dbReference type="Gene3D" id="2.60.60.20">
    <property type="entry name" value="PLAT/LH2 domain"/>
    <property type="match status" value="1"/>
</dbReference>
<evidence type="ECO:0000259" key="5">
    <source>
        <dbReference type="PROSITE" id="PS50095"/>
    </source>
</evidence>
<dbReference type="SUPFAM" id="SSF49299">
    <property type="entry name" value="PKD domain"/>
    <property type="match status" value="3"/>
</dbReference>
<evidence type="ECO:0000256" key="2">
    <source>
        <dbReference type="SAM" id="Phobius"/>
    </source>
</evidence>
<keyword evidence="3" id="KW-0732">Signal</keyword>
<keyword evidence="6" id="KW-1185">Reference proteome</keyword>
<dbReference type="GO" id="GO:0005929">
    <property type="term" value="C:cilium"/>
    <property type="evidence" value="ECO:0007669"/>
    <property type="project" value="UniProtKB-ARBA"/>
</dbReference>
<protein>
    <submittedName>
        <fullName evidence="7">Uncharacterized protein LOC111130381 isoform X1</fullName>
    </submittedName>
</protein>
<evidence type="ECO:0000313" key="7">
    <source>
        <dbReference type="RefSeq" id="XP_022333114.1"/>
    </source>
</evidence>
<feature type="chain" id="PRO_5034587951" evidence="3">
    <location>
        <begin position="28"/>
        <end position="2095"/>
    </location>
</feature>
<dbReference type="PROSITE" id="PS50095">
    <property type="entry name" value="PLAT"/>
    <property type="match status" value="1"/>
</dbReference>
<dbReference type="InterPro" id="IPR035986">
    <property type="entry name" value="PKD_dom_sf"/>
</dbReference>
<feature type="domain" description="PLAT" evidence="5">
    <location>
        <begin position="1858"/>
        <end position="1977"/>
    </location>
</feature>
<gene>
    <name evidence="7" type="primary">LOC111130381</name>
</gene>
<feature type="transmembrane region" description="Helical" evidence="2">
    <location>
        <begin position="2023"/>
        <end position="2041"/>
    </location>
</feature>
<dbReference type="PROSITE" id="PS50093">
    <property type="entry name" value="PKD"/>
    <property type="match status" value="1"/>
</dbReference>
<dbReference type="GO" id="GO:0005262">
    <property type="term" value="F:calcium channel activity"/>
    <property type="evidence" value="ECO:0007669"/>
    <property type="project" value="TreeGrafter"/>
</dbReference>
<proteinExistence type="predicted"/>
<feature type="signal peptide" evidence="3">
    <location>
        <begin position="1"/>
        <end position="27"/>
    </location>
</feature>
<evidence type="ECO:0000313" key="6">
    <source>
        <dbReference type="Proteomes" id="UP000694844"/>
    </source>
</evidence>
<dbReference type="KEGG" id="cvn:111130381"/>
<dbReference type="GeneID" id="111130381"/>
<reference evidence="7" key="1">
    <citation type="submission" date="2025-08" db="UniProtKB">
        <authorList>
            <consortium name="RefSeq"/>
        </authorList>
    </citation>
    <scope>IDENTIFICATION</scope>
    <source>
        <tissue evidence="7">Whole sample</tissue>
    </source>
</reference>
<dbReference type="InterPro" id="IPR001024">
    <property type="entry name" value="PLAT/LH2_dom"/>
</dbReference>
<dbReference type="GO" id="GO:0050982">
    <property type="term" value="P:detection of mechanical stimulus"/>
    <property type="evidence" value="ECO:0007669"/>
    <property type="project" value="TreeGrafter"/>
</dbReference>
<dbReference type="InterPro" id="IPR013783">
    <property type="entry name" value="Ig-like_fold"/>
</dbReference>
<name>A0A8B8E058_CRAVI</name>
<dbReference type="PANTHER" id="PTHR10877:SF150">
    <property type="entry name" value="REJ DOMAIN-CONTAINING PROTEIN"/>
    <property type="match status" value="1"/>
</dbReference>
<evidence type="ECO:0000256" key="3">
    <source>
        <dbReference type="SAM" id="SignalP"/>
    </source>
</evidence>
<dbReference type="GO" id="GO:0016020">
    <property type="term" value="C:membrane"/>
    <property type="evidence" value="ECO:0007669"/>
    <property type="project" value="TreeGrafter"/>
</dbReference>
<keyword evidence="2" id="KW-0472">Membrane</keyword>
<dbReference type="InterPro" id="IPR036392">
    <property type="entry name" value="PLAT/LH2_dom_sf"/>
</dbReference>
<keyword evidence="2" id="KW-1133">Transmembrane helix</keyword>
<dbReference type="PROSITE" id="PS00018">
    <property type="entry name" value="EF_HAND_1"/>
    <property type="match status" value="1"/>
</dbReference>
<dbReference type="SUPFAM" id="SSF49723">
    <property type="entry name" value="Lipase/lipooxygenase domain (PLAT/LH2 domain)"/>
    <property type="match status" value="1"/>
</dbReference>
<dbReference type="OrthoDB" id="2121937at2759"/>
<dbReference type="Pfam" id="PF02010">
    <property type="entry name" value="REJ"/>
    <property type="match status" value="1"/>
</dbReference>
<accession>A0A8B8E058</accession>
<feature type="transmembrane region" description="Helical" evidence="2">
    <location>
        <begin position="2061"/>
        <end position="2085"/>
    </location>
</feature>
<dbReference type="Pfam" id="PF01477">
    <property type="entry name" value="PLAT"/>
    <property type="match status" value="1"/>
</dbReference>
<comment type="caution">
    <text evidence="1">Lacks conserved residue(s) required for the propagation of feature annotation.</text>
</comment>
<evidence type="ECO:0000256" key="1">
    <source>
        <dbReference type="PROSITE-ProRule" id="PRU00152"/>
    </source>
</evidence>
<dbReference type="SMART" id="SM00308">
    <property type="entry name" value="LH2"/>
    <property type="match status" value="1"/>
</dbReference>
<sequence length="2095" mass="238864">MYTIIHLIKFSGIFILWNLHMLISAQGAIESFSLSNEKDKIIKLVNQTEITVNLSLQINGTARNETVGIEISLLTADRNWTQNHTIEETAVQSSKGLVTLPFNITWTYFGKFGSYNVSFMALLKNSNTSAPPIESIIYFNEDIHTVNITCPSVVCYGCMENITAVVNHGASLGLSWVWKFNETNKTLHTDQGILKNTKNFNFSKAGNTNISIHVSNAVSSSSTLCTVVSLYPINRSYILLSKQEVYSTQETAVFGINQTAEAKLPIGMLNARAFVENVVIPLPKMSDFNITHFKFEHNFSVQGDYNVTIELTSAMGSVNISTIGQIWDSLNQLKVTASKSSARVGEIINITMQDYPHSNFRYNLSFGDESHTTSNHTWNSFDESFDPPIHQISYNQSGLYTISLMAWNRKYNKSCIFNVWVQYPIRNISISPDTYSVPLPDGRVDFNITHEATELLPTNATCNISSNNTRCCERDIKSDVVPFYITFDKPGFHIVDVNCSNRVSSVDVSALINVTNITIHDIFLTYHKTSPMNTTKGSNESNPYEVIPVQSTVTFEVHLLNCSRLPYGVDENWNFGDQEKSQIYNNRTDLTRTHLFRNRGKFTLNVSFTLNNDSYRVVSDIVMGNMELIVNKTNIIFKRENFTIVVFEVGKIPINRLEVKDNGCSTYTNQTNSVTLKYYCYGYHMPKIIGYWGTFVEEVYYHEPLVADYDLEHELELYTSAAAVPLPPGNISYSVKLNSSSNDAFPFVSCSFFTGDQVNRVNPIVSNNISLNNPTIAYHTYNDLGNQTIVVNCKNSVSNTTLTKNVEVINVCFGDEGIFDHTFSMPLETKMQVFDSSEVYIANRMNVLCTSDDIRFDWTNCQSLDWRKGVCLYNGTEMNEMNPVTLNVSIPHLNTHITEPIYIEVNEVSPLAYIIGGNKRYAHEGVIIRFEAKMSKNNKKAEYSWKINQNSSILLPGTCIQGTWIQHRFNNTGDYNVTLTVKKPGYAKTATQVVRVVPKSDKIFVTNLRCVVNCMKIEKISPQLKFAVSSECTNCSNDSILSHQYNWSMYENGTLWNLTNKTITGTNRPDFSLKKNTLMSHTHYRVELVVGKGDNTQTTNFKMSFKTSSGEQGITGHCNVLFSNEKIAVSAKCKGNYSGNPNSPHALEYSFETITRRRTAYGGVEDVVNHLYRGYEGSIQEIPIQIGDEELENNVTLRVKMFNENDDFLTIEKVIQNVVTPINYLPSGREDVGKVENLFRDLNRTLPYIRAGGDSMRTFRYVGSLASMFIKHTENVSVITEDDVLKKKTYVKCCEDSLVVQKYKEIISYMFDVLSQESKYCTTQTYKRYSLTDIHVMLSTVEALVRQPSYVSLEILDDKLIELVENFTECFKIRINEEEKPIPNNYIEPMEEILKQLVRIVNVFVDVMLPQNYKDYDDLTLESIKSELKLRKWRNDKQLQLINRTLTDDELKEIDSISSNLLKMRTDIKEIQEKQKYMAEKYFNRIQDMLMTALSSMLETMVLGESLEITQSHLKLLIQKTTSKDVQDQIQNNELEERYVLNVSRVNATSSNSFSVDLKIIVFRKNPLIYSYNASTLTSEVVVSNFGENTKVDVRLLNRGIRNAYTFSPLYSQYSDEKITHFYFDVTNNDDAIIIYLKPLDFQLATSPNRTLYSVFLSPEPFPTSSTKIKTAMSVGMETNVRNWDSKLGYKMFFDGSVCPKGVCYMGIKPNAADFPRPRNLERNKRDVEIRTQNSSFDPLEANFTLQVITTACRAWNRESNTWDSDNCKVQAMTTIDETICSCEGHIFSSTFYIPPNLIDLYDVWGKFDPANASVYGVIIALFCIYTVLAIILRREDTKDKDRWSISVLCDHDSEDCYFYKLTVFTGLRRHAGTTSNIHFVLSGSENETEVRTLYDGIRKGLSSGSVVTFVFGTRCSLGNLEYLRIWHDSSGKGYLQDWYLRKVEITDLQTNEISVFLCENWLSLLQDDGLIERVLPVSSNEALTSFKTRLSQQTHINVTEHHLWLSLFLRPRRSRFTRVQRLSCLLALLFLSMITNAMYYKSAEEENNNFVQIGVFRFSPSSVFVSMISIIITTIPVLFLTIVFSQHKTKERID</sequence>
<dbReference type="Proteomes" id="UP000694844">
    <property type="component" value="Chromosome 4"/>
</dbReference>
<keyword evidence="2" id="KW-0812">Transmembrane</keyword>
<dbReference type="InterPro" id="IPR002859">
    <property type="entry name" value="PKD/REJ-like"/>
</dbReference>
<evidence type="ECO:0000259" key="4">
    <source>
        <dbReference type="PROSITE" id="PS50093"/>
    </source>
</evidence>